<evidence type="ECO:0000256" key="2">
    <source>
        <dbReference type="ARBA" id="ARBA00022840"/>
    </source>
</evidence>
<protein>
    <submittedName>
        <fullName evidence="4">Abc transporter, atp-binding protein</fullName>
    </submittedName>
</protein>
<dbReference type="Proteomes" id="UP000050909">
    <property type="component" value="Unassembled WGS sequence"/>
</dbReference>
<dbReference type="InterPro" id="IPR027417">
    <property type="entry name" value="P-loop_NTPase"/>
</dbReference>
<feature type="domain" description="ABC transporter" evidence="3">
    <location>
        <begin position="2"/>
        <end position="227"/>
    </location>
</feature>
<dbReference type="Gene3D" id="3.40.50.300">
    <property type="entry name" value="P-loop containing nucleotide triphosphate hydrolases"/>
    <property type="match status" value="1"/>
</dbReference>
<dbReference type="InterPro" id="IPR003439">
    <property type="entry name" value="ABC_transporter-like_ATP-bd"/>
</dbReference>
<reference evidence="4 5" key="1">
    <citation type="journal article" date="2015" name="Genome Announc.">
        <title>Expanding the biotechnology potential of lactobacilli through comparative genomics of 213 strains and associated genera.</title>
        <authorList>
            <person name="Sun Z."/>
            <person name="Harris H.M."/>
            <person name="McCann A."/>
            <person name="Guo C."/>
            <person name="Argimon S."/>
            <person name="Zhang W."/>
            <person name="Yang X."/>
            <person name="Jeffery I.B."/>
            <person name="Cooney J.C."/>
            <person name="Kagawa T.F."/>
            <person name="Liu W."/>
            <person name="Song Y."/>
            <person name="Salvetti E."/>
            <person name="Wrobel A."/>
            <person name="Rasinkangas P."/>
            <person name="Parkhill J."/>
            <person name="Rea M.C."/>
            <person name="O'Sullivan O."/>
            <person name="Ritari J."/>
            <person name="Douillard F.P."/>
            <person name="Paul Ross R."/>
            <person name="Yang R."/>
            <person name="Briner A.E."/>
            <person name="Felis G.E."/>
            <person name="de Vos W.M."/>
            <person name="Barrangou R."/>
            <person name="Klaenhammer T.R."/>
            <person name="Caufield P.W."/>
            <person name="Cui Y."/>
            <person name="Zhang H."/>
            <person name="O'Toole P.W."/>
        </authorList>
    </citation>
    <scope>NUCLEOTIDE SEQUENCE [LARGE SCALE GENOMIC DNA]</scope>
    <source>
        <strain evidence="4 5">DSM 20534</strain>
    </source>
</reference>
<dbReference type="PROSITE" id="PS50893">
    <property type="entry name" value="ABC_TRANSPORTER_2"/>
    <property type="match status" value="1"/>
</dbReference>
<dbReference type="SUPFAM" id="SSF52540">
    <property type="entry name" value="P-loop containing nucleoside triphosphate hydrolases"/>
    <property type="match status" value="1"/>
</dbReference>
<dbReference type="PANTHER" id="PTHR43158">
    <property type="entry name" value="SKFA PEPTIDE EXPORT ATP-BINDING PROTEIN SKFE"/>
    <property type="match status" value="1"/>
</dbReference>
<evidence type="ECO:0000256" key="1">
    <source>
        <dbReference type="ARBA" id="ARBA00022741"/>
    </source>
</evidence>
<comment type="caution">
    <text evidence="4">The sequence shown here is derived from an EMBL/GenBank/DDBJ whole genome shotgun (WGS) entry which is preliminary data.</text>
</comment>
<dbReference type="EMBL" id="AZCV01000001">
    <property type="protein sequence ID" value="KRK38727.1"/>
    <property type="molecule type" value="Genomic_DNA"/>
</dbReference>
<keyword evidence="5" id="KW-1185">Reference proteome</keyword>
<accession>A0A0R1H7B0</accession>
<name>A0A0R1H7B0_9LACO</name>
<dbReference type="GO" id="GO:0005524">
    <property type="term" value="F:ATP binding"/>
    <property type="evidence" value="ECO:0007669"/>
    <property type="project" value="UniProtKB-KW"/>
</dbReference>
<sequence length="234" mass="26605">MIEITNLSKHYGEKAALANVYLTFSDNKIYGLLGSNGAGKTTLMKIIANRLFQTAGTVTVQGQPVLENERVQQNIFCVTENDKYPKDIKLKNLLVWESRFFPDFDLDYAKDLAQKFDLDLNKKTNSLSTGYYTILKVVVALASKAKIMILDEPVLGIDSLYRELFYEVLLTHHRQYQNLIIISTHLIEEVEPVLQEVVIIDRGRIIKQGTLQEIAENESLNQAYVNILKGVRHG</sequence>
<dbReference type="GO" id="GO:0016887">
    <property type="term" value="F:ATP hydrolysis activity"/>
    <property type="evidence" value="ECO:0007669"/>
    <property type="project" value="InterPro"/>
</dbReference>
<evidence type="ECO:0000313" key="5">
    <source>
        <dbReference type="Proteomes" id="UP000050909"/>
    </source>
</evidence>
<dbReference type="Pfam" id="PF00005">
    <property type="entry name" value="ABC_tran"/>
    <property type="match status" value="1"/>
</dbReference>
<dbReference type="SMART" id="SM00382">
    <property type="entry name" value="AAA"/>
    <property type="match status" value="1"/>
</dbReference>
<dbReference type="RefSeq" id="WP_056946004.1">
    <property type="nucleotide sequence ID" value="NZ_AZCV01000001.1"/>
</dbReference>
<dbReference type="InterPro" id="IPR003593">
    <property type="entry name" value="AAA+_ATPase"/>
</dbReference>
<evidence type="ECO:0000259" key="3">
    <source>
        <dbReference type="PROSITE" id="PS50893"/>
    </source>
</evidence>
<dbReference type="AlphaFoldDB" id="A0A0R1H7B0"/>
<keyword evidence="1" id="KW-0547">Nucleotide-binding</keyword>
<evidence type="ECO:0000313" key="4">
    <source>
        <dbReference type="EMBL" id="KRK38727.1"/>
    </source>
</evidence>
<dbReference type="PANTHER" id="PTHR43158:SF5">
    <property type="entry name" value="ABC TRANSPORTER, ATP-BINDING PROTEIN"/>
    <property type="match status" value="1"/>
</dbReference>
<keyword evidence="2 4" id="KW-0067">ATP-binding</keyword>
<organism evidence="4 5">
    <name type="scientific">Amylolactobacillus amylotrophicus DSM 20534</name>
    <dbReference type="NCBI Taxonomy" id="1423722"/>
    <lineage>
        <taxon>Bacteria</taxon>
        <taxon>Bacillati</taxon>
        <taxon>Bacillota</taxon>
        <taxon>Bacilli</taxon>
        <taxon>Lactobacillales</taxon>
        <taxon>Lactobacillaceae</taxon>
        <taxon>Amylolactobacillus</taxon>
    </lineage>
</organism>
<proteinExistence type="predicted"/>
<dbReference type="PATRIC" id="fig|1423722.3.peg.425"/>
<dbReference type="CDD" id="cd03230">
    <property type="entry name" value="ABC_DR_subfamily_A"/>
    <property type="match status" value="1"/>
</dbReference>
<gene>
    <name evidence="4" type="ORF">FC62_GL000416</name>
</gene>